<dbReference type="EMBL" id="CABFNP030001316">
    <property type="protein sequence ID" value="CAI6099229.1"/>
    <property type="molecule type" value="Genomic_DNA"/>
</dbReference>
<dbReference type="AlphaFoldDB" id="A0AA35QC36"/>
<reference evidence="1" key="1">
    <citation type="submission" date="2023-01" db="EMBL/GenBank/DDBJ databases">
        <authorList>
            <person name="Piombo E."/>
        </authorList>
    </citation>
    <scope>NUCLEOTIDE SEQUENCE</scope>
</reference>
<organism evidence="1 2">
    <name type="scientific">Clonostachys chloroleuca</name>
    <dbReference type="NCBI Taxonomy" id="1926264"/>
    <lineage>
        <taxon>Eukaryota</taxon>
        <taxon>Fungi</taxon>
        <taxon>Dikarya</taxon>
        <taxon>Ascomycota</taxon>
        <taxon>Pezizomycotina</taxon>
        <taxon>Sordariomycetes</taxon>
        <taxon>Hypocreomycetidae</taxon>
        <taxon>Hypocreales</taxon>
        <taxon>Bionectriaceae</taxon>
        <taxon>Clonostachys</taxon>
    </lineage>
</organism>
<accession>A0AA35QC36</accession>
<comment type="caution">
    <text evidence="1">The sequence shown here is derived from an EMBL/GenBank/DDBJ whole genome shotgun (WGS) entry which is preliminary data.</text>
</comment>
<evidence type="ECO:0000313" key="1">
    <source>
        <dbReference type="EMBL" id="CAI6099229.1"/>
    </source>
</evidence>
<name>A0AA35QC36_9HYPO</name>
<protein>
    <submittedName>
        <fullName evidence="1">Uncharacterized protein</fullName>
    </submittedName>
</protein>
<sequence>MGQYWKLVNIDKRKVLAHDSGLKLLEMLGDRVLEPLVGLLRRPQWVPYFASSYEIQSCKLKSLQSPLIALPQEVIEQIVSLLVEDEGDGGGGGELICLSLTCSYFFRLLGSRLQKLLAEDEAPWAGDRLIFVGDYANGIPEGVVTETERTQLLADGRNPLYYSIEQEFAEKDAVFDRSRYDSIEIEYSGSLFSHLQKRIGSAPECKNAINLINDVLQHIPTDANGHPPKKAVLLRNLTTKEFVLDDTIAQSSMKPYSLGEVLGTFIVWTEDASGTQSLETPGRWAGHRFDIGCFEDVAKEGWKDVSDEAVQNLEAAGLYGYGVGRRAWE</sequence>
<proteinExistence type="predicted"/>
<gene>
    <name evidence="1" type="ORF">CCHLO57077_00009512</name>
</gene>
<keyword evidence="2" id="KW-1185">Reference proteome</keyword>
<dbReference type="Proteomes" id="UP001160390">
    <property type="component" value="Unassembled WGS sequence"/>
</dbReference>
<evidence type="ECO:0000313" key="2">
    <source>
        <dbReference type="Proteomes" id="UP001160390"/>
    </source>
</evidence>